<name>A0A8B6CVM7_MYTGA</name>
<keyword evidence="2" id="KW-0964">Secreted</keyword>
<keyword evidence="3" id="KW-0732">Signal</keyword>
<comment type="caution">
    <text evidence="6">The sequence shown here is derived from an EMBL/GenBank/DDBJ whole genome shotgun (WGS) entry which is preliminary data.</text>
</comment>
<dbReference type="InterPro" id="IPR008983">
    <property type="entry name" value="Tumour_necrosis_fac-like_dom"/>
</dbReference>
<evidence type="ECO:0000313" key="7">
    <source>
        <dbReference type="Proteomes" id="UP000596742"/>
    </source>
</evidence>
<dbReference type="InterPro" id="IPR001073">
    <property type="entry name" value="C1q_dom"/>
</dbReference>
<accession>A0A8B6CVM7</accession>
<evidence type="ECO:0000313" key="6">
    <source>
        <dbReference type="EMBL" id="VDI09927.1"/>
    </source>
</evidence>
<evidence type="ECO:0000256" key="4">
    <source>
        <dbReference type="SAM" id="Coils"/>
    </source>
</evidence>
<dbReference type="InterPro" id="IPR050822">
    <property type="entry name" value="Cerebellin_Synaptic_Org"/>
</dbReference>
<dbReference type="EMBL" id="UYJE01002354">
    <property type="protein sequence ID" value="VDI09927.1"/>
    <property type="molecule type" value="Genomic_DNA"/>
</dbReference>
<protein>
    <recommendedName>
        <fullName evidence="5">C1q domain-containing protein</fullName>
    </recommendedName>
</protein>
<dbReference type="OrthoDB" id="6158711at2759"/>
<feature type="domain" description="C1q" evidence="5">
    <location>
        <begin position="82"/>
        <end position="218"/>
    </location>
</feature>
<sequence>SDGNDKLLERMNALETLMLDLSNDNAMLKEKVSSLETENKEFKNTISFLKKDNEKFKKIANVYYSDVKHENETFPNKRITIPNPTNVAFLAKVRGYIGLKDSEVIKFNDVNLNLANSFDGNLGVFQSPTTGFYVFIVNFLSLQSKYIEAQMIRNGISIQDVYAGDETHFGFGSNIAIVELEKGDRVWVKVDRGFHDTGSILDGPYCAFAGFLLYPSLE</sequence>
<keyword evidence="4" id="KW-0175">Coiled coil</keyword>
<dbReference type="Proteomes" id="UP000596742">
    <property type="component" value="Unassembled WGS sequence"/>
</dbReference>
<comment type="subcellular location">
    <subcellularLocation>
        <location evidence="1">Secreted</location>
    </subcellularLocation>
</comment>
<dbReference type="PANTHER" id="PTHR22923">
    <property type="entry name" value="CEREBELLIN-RELATED"/>
    <property type="match status" value="1"/>
</dbReference>
<evidence type="ECO:0000256" key="3">
    <source>
        <dbReference type="ARBA" id="ARBA00022729"/>
    </source>
</evidence>
<evidence type="ECO:0000259" key="5">
    <source>
        <dbReference type="PROSITE" id="PS50871"/>
    </source>
</evidence>
<feature type="coiled-coil region" evidence="4">
    <location>
        <begin position="4"/>
        <end position="52"/>
    </location>
</feature>
<evidence type="ECO:0000256" key="1">
    <source>
        <dbReference type="ARBA" id="ARBA00004613"/>
    </source>
</evidence>
<proteinExistence type="predicted"/>
<dbReference type="PROSITE" id="PS50871">
    <property type="entry name" value="C1Q"/>
    <property type="match status" value="1"/>
</dbReference>
<dbReference type="AlphaFoldDB" id="A0A8B6CVM7"/>
<feature type="non-terminal residue" evidence="6">
    <location>
        <position position="1"/>
    </location>
</feature>
<dbReference type="SUPFAM" id="SSF49842">
    <property type="entry name" value="TNF-like"/>
    <property type="match status" value="1"/>
</dbReference>
<dbReference type="Gene3D" id="2.60.120.40">
    <property type="match status" value="1"/>
</dbReference>
<dbReference type="SMART" id="SM00110">
    <property type="entry name" value="C1Q"/>
    <property type="match status" value="1"/>
</dbReference>
<keyword evidence="7" id="KW-1185">Reference proteome</keyword>
<evidence type="ECO:0000256" key="2">
    <source>
        <dbReference type="ARBA" id="ARBA00022525"/>
    </source>
</evidence>
<dbReference type="Pfam" id="PF00386">
    <property type="entry name" value="C1q"/>
    <property type="match status" value="1"/>
</dbReference>
<organism evidence="6 7">
    <name type="scientific">Mytilus galloprovincialis</name>
    <name type="common">Mediterranean mussel</name>
    <dbReference type="NCBI Taxonomy" id="29158"/>
    <lineage>
        <taxon>Eukaryota</taxon>
        <taxon>Metazoa</taxon>
        <taxon>Spiralia</taxon>
        <taxon>Lophotrochozoa</taxon>
        <taxon>Mollusca</taxon>
        <taxon>Bivalvia</taxon>
        <taxon>Autobranchia</taxon>
        <taxon>Pteriomorphia</taxon>
        <taxon>Mytilida</taxon>
        <taxon>Mytiloidea</taxon>
        <taxon>Mytilidae</taxon>
        <taxon>Mytilinae</taxon>
        <taxon>Mytilus</taxon>
    </lineage>
</organism>
<dbReference type="PRINTS" id="PR00007">
    <property type="entry name" value="COMPLEMNTC1Q"/>
</dbReference>
<gene>
    <name evidence="6" type="ORF">MGAL_10B090869</name>
</gene>
<dbReference type="PANTHER" id="PTHR22923:SF116">
    <property type="entry name" value="C1Q DOMAIN-CONTAINING PROTEIN"/>
    <property type="match status" value="1"/>
</dbReference>
<dbReference type="GO" id="GO:0005576">
    <property type="term" value="C:extracellular region"/>
    <property type="evidence" value="ECO:0007669"/>
    <property type="project" value="UniProtKB-SubCell"/>
</dbReference>
<reference evidence="6" key="1">
    <citation type="submission" date="2018-11" db="EMBL/GenBank/DDBJ databases">
        <authorList>
            <person name="Alioto T."/>
            <person name="Alioto T."/>
        </authorList>
    </citation>
    <scope>NUCLEOTIDE SEQUENCE</scope>
</reference>